<dbReference type="GeneID" id="108838919"/>
<evidence type="ECO:0000256" key="1">
    <source>
        <dbReference type="SAM" id="MobiDB-lite"/>
    </source>
</evidence>
<organism evidence="3 4">
    <name type="scientific">Raphanus sativus</name>
    <name type="common">Radish</name>
    <name type="synonym">Raphanus raphanistrum var. sativus</name>
    <dbReference type="NCBI Taxonomy" id="3726"/>
    <lineage>
        <taxon>Eukaryota</taxon>
        <taxon>Viridiplantae</taxon>
        <taxon>Streptophyta</taxon>
        <taxon>Embryophyta</taxon>
        <taxon>Tracheophyta</taxon>
        <taxon>Spermatophyta</taxon>
        <taxon>Magnoliopsida</taxon>
        <taxon>eudicotyledons</taxon>
        <taxon>Gunneridae</taxon>
        <taxon>Pentapetalae</taxon>
        <taxon>rosids</taxon>
        <taxon>malvids</taxon>
        <taxon>Brassicales</taxon>
        <taxon>Brassicaceae</taxon>
        <taxon>Brassiceae</taxon>
        <taxon>Raphanus</taxon>
    </lineage>
</organism>
<feature type="domain" description="F-box" evidence="2">
    <location>
        <begin position="28"/>
        <end position="76"/>
    </location>
</feature>
<dbReference type="SUPFAM" id="SSF52058">
    <property type="entry name" value="L domain-like"/>
    <property type="match status" value="1"/>
</dbReference>
<name>A0A9W3CKA5_RAPSA</name>
<dbReference type="InterPro" id="IPR055357">
    <property type="entry name" value="LRR_At1g61320_AtMIF1"/>
</dbReference>
<evidence type="ECO:0000259" key="2">
    <source>
        <dbReference type="PROSITE" id="PS50181"/>
    </source>
</evidence>
<dbReference type="Pfam" id="PF23622">
    <property type="entry name" value="LRR_At1g61320_AtMIF1"/>
    <property type="match status" value="1"/>
</dbReference>
<dbReference type="RefSeq" id="XP_056851718.1">
    <property type="nucleotide sequence ID" value="XM_056995738.1"/>
</dbReference>
<dbReference type="Proteomes" id="UP000504610">
    <property type="component" value="Chromosome 2"/>
</dbReference>
<dbReference type="CDD" id="cd22160">
    <property type="entry name" value="F-box_AtFBL13-like"/>
    <property type="match status" value="1"/>
</dbReference>
<dbReference type="Gene3D" id="1.20.1280.50">
    <property type="match status" value="1"/>
</dbReference>
<sequence>MAEESATAARRVRSRRSHGGDRRLRVKGDTISGLPDVILQHILTFIPTKYSIRTSLLSKRWRNVWCDTPSLSFNSSTVLNNAWINQTPAFYTAPKMMHFHLESAKKHDVPHIDKWLELIMSRRVENMSLSFWLEEYSFPDFFYVNASLKQLTLKYCDMSPECSVSWTSLKNLSLVECGVSDESMAKILSGCPVLESLTLTRCDELSYLDLSKSPRLRTLAVERNSWNTGPKDIDAPHIHYLYLRYSWFPCTLVDVSSLTEANVNFCVSTNTKGKVTSSDSTFLQAEVMNMLEKLQHVEKLTFGTNLLQVLSFAERRGVPFPMFKVKSLKLKTRIFQYVILGLKRVLQNSHDLKKLTLHTIPCDIKLEKHLYDCLACQGLSVQLCRRSKVAVHWDEVSKHLAMFVELVLKNTETLDKMFLVLDDSYRMFKKMIRTLSRNNKVSIAFSEQTSGES</sequence>
<dbReference type="OrthoDB" id="1041001at2759"/>
<dbReference type="PROSITE" id="PS50181">
    <property type="entry name" value="FBOX"/>
    <property type="match status" value="1"/>
</dbReference>
<accession>A0A9W3CKA5</accession>
<protein>
    <submittedName>
        <fullName evidence="4">F-box/LRR-repeat protein At3g18150</fullName>
    </submittedName>
</protein>
<dbReference type="InterPro" id="IPR001810">
    <property type="entry name" value="F-box_dom"/>
</dbReference>
<dbReference type="InterPro" id="IPR050232">
    <property type="entry name" value="FBL13/AtMIF1-like"/>
</dbReference>
<dbReference type="InterPro" id="IPR053781">
    <property type="entry name" value="F-box_AtFBL13-like"/>
</dbReference>
<dbReference type="Pfam" id="PF00646">
    <property type="entry name" value="F-box"/>
    <property type="match status" value="1"/>
</dbReference>
<evidence type="ECO:0000313" key="3">
    <source>
        <dbReference type="Proteomes" id="UP000504610"/>
    </source>
</evidence>
<gene>
    <name evidence="4" type="primary">LOC108838919</name>
</gene>
<reference evidence="4" key="2">
    <citation type="submission" date="2025-08" db="UniProtKB">
        <authorList>
            <consortium name="RefSeq"/>
        </authorList>
    </citation>
    <scope>IDENTIFICATION</scope>
    <source>
        <tissue evidence="4">Leaf</tissue>
    </source>
</reference>
<dbReference type="PANTHER" id="PTHR31900:SF32">
    <property type="entry name" value="F-BOX_RNI_FBD-LIKE DOMAIN PROTEIN"/>
    <property type="match status" value="1"/>
</dbReference>
<keyword evidence="3" id="KW-1185">Reference proteome</keyword>
<proteinExistence type="predicted"/>
<reference evidence="3" key="1">
    <citation type="journal article" date="2019" name="Database">
        <title>The radish genome database (RadishGD): an integrated information resource for radish genomics.</title>
        <authorList>
            <person name="Yu H.J."/>
            <person name="Baek S."/>
            <person name="Lee Y.J."/>
            <person name="Cho A."/>
            <person name="Mun J.H."/>
        </authorList>
    </citation>
    <scope>NUCLEOTIDE SEQUENCE [LARGE SCALE GENOMIC DNA]</scope>
    <source>
        <strain evidence="3">cv. WK10039</strain>
    </source>
</reference>
<feature type="region of interest" description="Disordered" evidence="1">
    <location>
        <begin position="1"/>
        <end position="25"/>
    </location>
</feature>
<dbReference type="InterPro" id="IPR036047">
    <property type="entry name" value="F-box-like_dom_sf"/>
</dbReference>
<dbReference type="InterPro" id="IPR032675">
    <property type="entry name" value="LRR_dom_sf"/>
</dbReference>
<dbReference type="PANTHER" id="PTHR31900">
    <property type="entry name" value="F-BOX/RNI SUPERFAMILY PROTEIN-RELATED"/>
    <property type="match status" value="1"/>
</dbReference>
<dbReference type="KEGG" id="rsz:108838919"/>
<dbReference type="AlphaFoldDB" id="A0A9W3CKA5"/>
<dbReference type="SMART" id="SM00256">
    <property type="entry name" value="FBOX"/>
    <property type="match status" value="1"/>
</dbReference>
<evidence type="ECO:0000313" key="4">
    <source>
        <dbReference type="RefSeq" id="XP_056851718.1"/>
    </source>
</evidence>
<dbReference type="SUPFAM" id="SSF81383">
    <property type="entry name" value="F-box domain"/>
    <property type="match status" value="1"/>
</dbReference>
<dbReference type="Gene3D" id="3.80.10.10">
    <property type="entry name" value="Ribonuclease Inhibitor"/>
    <property type="match status" value="1"/>
</dbReference>